<keyword evidence="13" id="KW-1015">Disulfide bond</keyword>
<reference evidence="20 21" key="1">
    <citation type="submission" date="2017-03" db="EMBL/GenBank/DDBJ databases">
        <title>An alternative strategy for trypanosome survival in the mammalian bloodstream revealed through genome and transcriptome analysis of the ubiquitous bovine parasite Trypanosoma (Megatrypanum) theileri.</title>
        <authorList>
            <person name="Kelly S."/>
            <person name="Ivens A."/>
            <person name="Mott A."/>
            <person name="O'Neill E."/>
            <person name="Emms D."/>
            <person name="Macleod O."/>
            <person name="Voorheis P."/>
            <person name="Matthews J."/>
            <person name="Matthews K."/>
            <person name="Carrington M."/>
        </authorList>
    </citation>
    <scope>NUCLEOTIDE SEQUENCE [LARGE SCALE GENOMIC DNA]</scope>
    <source>
        <strain evidence="20">Edinburgh</strain>
    </source>
</reference>
<feature type="binding site" evidence="16">
    <location>
        <position position="256"/>
    </location>
    <ligand>
        <name>Zn(2+)</name>
        <dbReference type="ChEBI" id="CHEBI:29105"/>
        <note>catalytic</note>
    </ligand>
</feature>
<sequence length="672" mass="73593">MPQQANKLSALTPATVCQSLYVMPLLLLLLFLCCASVCVAQNDGGVQSTGVVRELPRKGQSGVQAYTVATQNENEGWELIRIKALTENLTEHLNLCGKVKEIKQEEKEKREEVNGADYGQAENTKVSLADDKKCDYKRASEEERDNLVNNVIPAAIKLHRDRLLVRPVSGKLKVPEFKDDSNCNFFTVPEKHRTVGFDADFALYVIAVQKMRFGYTCAVENSTGRPIVGAVSYAPESNDNRGTRFNVRRVAHEMAHALGFEYELMKGRRMLSEVDPIEETRALLNSTKTVGKAREHYGCPSLTVMELEAHNGEEECQGVHWAMRVAKGELMTVPREFGAGYYTALTMALFEDLQFYKANWGMEEQMSWGNQSGCTFLKEECAKKHNEVINGLFDGQSVSRCTSDRTAYGKFLLNESLFKEYQSTCNVKEDYIAREMPQNSSYCADTTTDTSAPPGSIMGPDSWCLDAELTVKDAESTFSNVKGVCAQVSCDYEKRTVKVEYKGKGDKNILNECPENKMIDVELSESASGKIKCPKYDEVCTVASNGSSLVPFVNPHPAPPAAGPTSLQGDQGNNGTTTNASSRRDTTGVTSSTTSNNTQAAAAAGTTLLNGKDNANTNDPSKYPGVVNQAQINNMQNSTGILTELGKDDALSAVCSLPIMFVTMVLAVVLSC</sequence>
<dbReference type="GO" id="GO:0005737">
    <property type="term" value="C:cytoplasm"/>
    <property type="evidence" value="ECO:0007669"/>
    <property type="project" value="TreeGrafter"/>
</dbReference>
<evidence type="ECO:0000256" key="17">
    <source>
        <dbReference type="RuleBase" id="RU366077"/>
    </source>
</evidence>
<dbReference type="Pfam" id="PF01457">
    <property type="entry name" value="Peptidase_M8"/>
    <property type="match status" value="1"/>
</dbReference>
<dbReference type="EC" id="3.4.24.-" evidence="17"/>
<proteinExistence type="inferred from homology"/>
<feature type="active site" evidence="15">
    <location>
        <position position="253"/>
    </location>
</feature>
<dbReference type="EMBL" id="NBCO01000024">
    <property type="protein sequence ID" value="ORC87128.1"/>
    <property type="molecule type" value="Genomic_DNA"/>
</dbReference>
<evidence type="ECO:0000256" key="4">
    <source>
        <dbReference type="ARBA" id="ARBA00022670"/>
    </source>
</evidence>
<evidence type="ECO:0000256" key="1">
    <source>
        <dbReference type="ARBA" id="ARBA00001249"/>
    </source>
</evidence>
<keyword evidence="9" id="KW-0130">Cell adhesion</keyword>
<evidence type="ECO:0000256" key="2">
    <source>
        <dbReference type="ARBA" id="ARBA00004370"/>
    </source>
</evidence>
<dbReference type="GO" id="GO:0046872">
    <property type="term" value="F:metal ion binding"/>
    <property type="evidence" value="ECO:0007669"/>
    <property type="project" value="UniProtKB-KW"/>
</dbReference>
<dbReference type="Gene3D" id="3.10.170.20">
    <property type="match status" value="1"/>
</dbReference>
<organism evidence="20 21">
    <name type="scientific">Trypanosoma theileri</name>
    <dbReference type="NCBI Taxonomy" id="67003"/>
    <lineage>
        <taxon>Eukaryota</taxon>
        <taxon>Discoba</taxon>
        <taxon>Euglenozoa</taxon>
        <taxon>Kinetoplastea</taxon>
        <taxon>Metakinetoplastina</taxon>
        <taxon>Trypanosomatida</taxon>
        <taxon>Trypanosomatidae</taxon>
        <taxon>Trypanosoma</taxon>
    </lineage>
</organism>
<keyword evidence="5 16" id="KW-0479">Metal-binding</keyword>
<evidence type="ECO:0000256" key="15">
    <source>
        <dbReference type="PIRSR" id="PIRSR601577-1"/>
    </source>
</evidence>
<evidence type="ECO:0000256" key="11">
    <source>
        <dbReference type="ARBA" id="ARBA00023136"/>
    </source>
</evidence>
<keyword evidence="7 17" id="KW-0378">Hydrolase</keyword>
<keyword evidence="21" id="KW-1185">Reference proteome</keyword>
<dbReference type="Gene3D" id="3.90.132.10">
    <property type="entry name" value="Leishmanolysin , domain 2"/>
    <property type="match status" value="1"/>
</dbReference>
<dbReference type="GO" id="GO:0004222">
    <property type="term" value="F:metalloendopeptidase activity"/>
    <property type="evidence" value="ECO:0007669"/>
    <property type="project" value="UniProtKB-UniRule"/>
</dbReference>
<dbReference type="VEuPathDB" id="TriTrypDB:TM35_000242780"/>
<comment type="similarity">
    <text evidence="3 17">Belongs to the peptidase M8 family.</text>
</comment>
<dbReference type="GO" id="GO:0016020">
    <property type="term" value="C:membrane"/>
    <property type="evidence" value="ECO:0007669"/>
    <property type="project" value="UniProtKB-SubCell"/>
</dbReference>
<evidence type="ECO:0000256" key="19">
    <source>
        <dbReference type="SAM" id="SignalP"/>
    </source>
</evidence>
<evidence type="ECO:0000313" key="21">
    <source>
        <dbReference type="Proteomes" id="UP000192257"/>
    </source>
</evidence>
<evidence type="ECO:0000256" key="12">
    <source>
        <dbReference type="ARBA" id="ARBA00023145"/>
    </source>
</evidence>
<dbReference type="PRINTS" id="PR00782">
    <property type="entry name" value="LSHMANOLYSIN"/>
</dbReference>
<comment type="cofactor">
    <cofactor evidence="16 17">
        <name>Zn(2+)</name>
        <dbReference type="ChEBI" id="CHEBI:29105"/>
    </cofactor>
    <text evidence="16 17">Binds 1 zinc ion per subunit.</text>
</comment>
<dbReference type="PANTHER" id="PTHR10942:SF0">
    <property type="entry name" value="LEISHMANOLYSIN-LIKE PEPTIDASE"/>
    <property type="match status" value="1"/>
</dbReference>
<evidence type="ECO:0000256" key="9">
    <source>
        <dbReference type="ARBA" id="ARBA00022889"/>
    </source>
</evidence>
<keyword evidence="6 19" id="KW-0732">Signal</keyword>
<evidence type="ECO:0000256" key="8">
    <source>
        <dbReference type="ARBA" id="ARBA00022833"/>
    </source>
</evidence>
<evidence type="ECO:0000256" key="14">
    <source>
        <dbReference type="ARBA" id="ARBA00023180"/>
    </source>
</evidence>
<dbReference type="RefSeq" id="XP_028881194.1">
    <property type="nucleotide sequence ID" value="XM_029027690.1"/>
</dbReference>
<protein>
    <recommendedName>
        <fullName evidence="17">Leishmanolysin-like peptidase</fullName>
        <ecNumber evidence="17">3.4.24.-</ecNumber>
    </recommendedName>
</protein>
<name>A0A1X0NRF3_9TRYP</name>
<feature type="region of interest" description="Disordered" evidence="18">
    <location>
        <begin position="551"/>
        <end position="598"/>
    </location>
</feature>
<dbReference type="Gene3D" id="2.30.34.10">
    <property type="entry name" value="Leishmanolysin domain 4"/>
    <property type="match status" value="1"/>
</dbReference>
<keyword evidence="4 17" id="KW-0645">Protease</keyword>
<feature type="binding site" evidence="16">
    <location>
        <position position="252"/>
    </location>
    <ligand>
        <name>Zn(2+)</name>
        <dbReference type="ChEBI" id="CHEBI:29105"/>
        <note>catalytic</note>
    </ligand>
</feature>
<dbReference type="GO" id="GO:0007155">
    <property type="term" value="P:cell adhesion"/>
    <property type="evidence" value="ECO:0007669"/>
    <property type="project" value="UniProtKB-KW"/>
</dbReference>
<evidence type="ECO:0000256" key="5">
    <source>
        <dbReference type="ARBA" id="ARBA00022723"/>
    </source>
</evidence>
<evidence type="ECO:0000256" key="10">
    <source>
        <dbReference type="ARBA" id="ARBA00023049"/>
    </source>
</evidence>
<comment type="caution">
    <text evidence="20">The sequence shown here is derived from an EMBL/GenBank/DDBJ whole genome shotgun (WGS) entry which is preliminary data.</text>
</comment>
<keyword evidence="8 16" id="KW-0862">Zinc</keyword>
<feature type="compositionally biased region" description="Polar residues" evidence="18">
    <location>
        <begin position="565"/>
        <end position="581"/>
    </location>
</feature>
<evidence type="ECO:0000256" key="7">
    <source>
        <dbReference type="ARBA" id="ARBA00022801"/>
    </source>
</evidence>
<dbReference type="GO" id="GO:0006508">
    <property type="term" value="P:proteolysis"/>
    <property type="evidence" value="ECO:0007669"/>
    <property type="project" value="UniProtKB-KW"/>
</dbReference>
<dbReference type="AlphaFoldDB" id="A0A1X0NRF3"/>
<dbReference type="GeneID" id="39987470"/>
<dbReference type="SUPFAM" id="SSF55486">
    <property type="entry name" value="Metalloproteases ('zincins'), catalytic domain"/>
    <property type="match status" value="1"/>
</dbReference>
<feature type="binding site" evidence="16">
    <location>
        <position position="320"/>
    </location>
    <ligand>
        <name>Zn(2+)</name>
        <dbReference type="ChEBI" id="CHEBI:29105"/>
        <note>catalytic</note>
    </ligand>
</feature>
<keyword evidence="10 16" id="KW-0482">Metalloprotease</keyword>
<evidence type="ECO:0000256" key="3">
    <source>
        <dbReference type="ARBA" id="ARBA00005860"/>
    </source>
</evidence>
<keyword evidence="14" id="KW-0325">Glycoprotein</keyword>
<comment type="subcellular location">
    <subcellularLocation>
        <location evidence="2">Membrane</location>
    </subcellularLocation>
</comment>
<keyword evidence="11" id="KW-0472">Membrane</keyword>
<feature type="compositionally biased region" description="Low complexity" evidence="18">
    <location>
        <begin position="587"/>
        <end position="598"/>
    </location>
</feature>
<feature type="chain" id="PRO_5012507207" description="Leishmanolysin-like peptidase" evidence="19">
    <location>
        <begin position="41"/>
        <end position="672"/>
    </location>
</feature>
<evidence type="ECO:0000256" key="18">
    <source>
        <dbReference type="SAM" id="MobiDB-lite"/>
    </source>
</evidence>
<evidence type="ECO:0000256" key="16">
    <source>
        <dbReference type="PIRSR" id="PIRSR601577-2"/>
    </source>
</evidence>
<evidence type="ECO:0000256" key="6">
    <source>
        <dbReference type="ARBA" id="ARBA00022729"/>
    </source>
</evidence>
<keyword evidence="12" id="KW-0865">Zymogen</keyword>
<dbReference type="OrthoDB" id="527990at2759"/>
<comment type="catalytic activity">
    <reaction evidence="1">
        <text>Preference for hydrophobic residues at P1 and P1' and basic residues at P2' and P3'. A model nonapeptide is cleaved at -Ala-Tyr-|-Leu-Lys-Lys-.</text>
        <dbReference type="EC" id="3.4.24.36"/>
    </reaction>
</comment>
<accession>A0A1X0NRF3</accession>
<gene>
    <name evidence="20" type="ORF">TM35_000242780</name>
</gene>
<evidence type="ECO:0000313" key="20">
    <source>
        <dbReference type="EMBL" id="ORC87128.1"/>
    </source>
</evidence>
<evidence type="ECO:0000256" key="13">
    <source>
        <dbReference type="ARBA" id="ARBA00023157"/>
    </source>
</evidence>
<feature type="signal peptide" evidence="19">
    <location>
        <begin position="1"/>
        <end position="40"/>
    </location>
</feature>
<dbReference type="InterPro" id="IPR001577">
    <property type="entry name" value="Peptidase_M8"/>
</dbReference>
<dbReference type="Proteomes" id="UP000192257">
    <property type="component" value="Unassembled WGS sequence"/>
</dbReference>
<dbReference type="PANTHER" id="PTHR10942">
    <property type="entry name" value="LEISHMANOLYSIN-LIKE PEPTIDASE"/>
    <property type="match status" value="1"/>
</dbReference>